<accession>A0A2N5MAZ2</accession>
<reference evidence="2 3" key="1">
    <citation type="submission" date="2017-11" db="EMBL/GenBank/DDBJ databases">
        <title>Comparitive Functional Genomics of Dry Heat Resistant strains isolated from the Viking Spacecraft.</title>
        <authorList>
            <person name="Seuylemezian A."/>
            <person name="Cooper K."/>
            <person name="Vaishampayan P."/>
        </authorList>
    </citation>
    <scope>NUCLEOTIDE SEQUENCE [LARGE SCALE GENOMIC DNA]</scope>
    <source>
        <strain evidence="2 3">V1-29</strain>
    </source>
</reference>
<evidence type="ECO:0000256" key="1">
    <source>
        <dbReference type="SAM" id="MobiDB-lite"/>
    </source>
</evidence>
<evidence type="ECO:0000313" key="2">
    <source>
        <dbReference type="EMBL" id="PLT31538.1"/>
    </source>
</evidence>
<dbReference type="EMBL" id="PGUY01000004">
    <property type="protein sequence ID" value="PLT31538.1"/>
    <property type="molecule type" value="Genomic_DNA"/>
</dbReference>
<feature type="compositionally biased region" description="Basic and acidic residues" evidence="1">
    <location>
        <begin position="46"/>
        <end position="58"/>
    </location>
</feature>
<dbReference type="Proteomes" id="UP000234748">
    <property type="component" value="Unassembled WGS sequence"/>
</dbReference>
<protein>
    <submittedName>
        <fullName evidence="2">Uncharacterized protein</fullName>
    </submittedName>
</protein>
<gene>
    <name evidence="2" type="ORF">CUU66_02080</name>
</gene>
<organism evidence="2 3">
    <name type="scientific">Peribacillus deserti</name>
    <dbReference type="NCBI Taxonomy" id="673318"/>
    <lineage>
        <taxon>Bacteria</taxon>
        <taxon>Bacillati</taxon>
        <taxon>Bacillota</taxon>
        <taxon>Bacilli</taxon>
        <taxon>Bacillales</taxon>
        <taxon>Bacillaceae</taxon>
        <taxon>Peribacillus</taxon>
    </lineage>
</organism>
<feature type="region of interest" description="Disordered" evidence="1">
    <location>
        <begin position="26"/>
        <end position="61"/>
    </location>
</feature>
<keyword evidence="3" id="KW-1185">Reference proteome</keyword>
<evidence type="ECO:0000313" key="3">
    <source>
        <dbReference type="Proteomes" id="UP000234748"/>
    </source>
</evidence>
<proteinExistence type="predicted"/>
<comment type="caution">
    <text evidence="2">The sequence shown here is derived from an EMBL/GenBank/DDBJ whole genome shotgun (WGS) entry which is preliminary data.</text>
</comment>
<name>A0A2N5MAZ2_9BACI</name>
<dbReference type="AlphaFoldDB" id="A0A2N5MAZ2"/>
<sequence>MFFPEVRIDKGIKRNHKVKVKLRGVKKVKKDKNEPTVAPGLDNDQFLDKEPSKEDRKKGNVTNVTTYSWDEVDPS</sequence>